<sequence>MGYKIIRKNTQVPGEAYDKDGTLYLPVEYMREDFSILEKERVIFIDSPLANLKVGLLDLEDDTSDLYFTESKRVLQGTGCTVEKVTVKRQNLDNYDLLLCLSSKEGVFKTDFGGLTLNGAKRLAESVRWSLTKVFELDYISPPKKNTMECLDQLNMWKKLSLPIISVNWRQKNEAEDSVKLALSLLIGLMRFSTNAIPEIDWELFIQNVDGDETTEKEPVQVQEDDNTFTDLGHNPTAPKEEDLSVQENMAETIYKEFQKEQRNLDETELKSELEVDKMAKNSTIKKAKGKIVKNPSPALKHYLKEEFAKKNRELEQQRAKGKPASKHDLKS</sequence>
<name>A0AAU8HV02_9FIRM</name>
<feature type="compositionally biased region" description="Basic and acidic residues" evidence="1">
    <location>
        <begin position="309"/>
        <end position="319"/>
    </location>
</feature>
<proteinExistence type="predicted"/>
<protein>
    <submittedName>
        <fullName evidence="2">Uncharacterized protein</fullName>
    </submittedName>
</protein>
<feature type="region of interest" description="Disordered" evidence="1">
    <location>
        <begin position="309"/>
        <end position="332"/>
    </location>
</feature>
<dbReference type="EMBL" id="CP159485">
    <property type="protein sequence ID" value="XCI29236.1"/>
    <property type="molecule type" value="Genomic_DNA"/>
</dbReference>
<reference evidence="2" key="1">
    <citation type="journal article" date="2018" name="Antonie Van Leeuwenhoek">
        <title>Proteinivorax hydrogeniformans sp. nov., an anaerobic, haloalkaliphilic bacterium fermenting proteinaceous compounds with high hydrogen production.</title>
        <authorList>
            <person name="Boltyanskaya Y."/>
            <person name="Detkova E."/>
            <person name="Pimenov N."/>
            <person name="Kevbrin V."/>
        </authorList>
    </citation>
    <scope>NUCLEOTIDE SEQUENCE</scope>
    <source>
        <strain evidence="2">Z-710</strain>
    </source>
</reference>
<organism evidence="2">
    <name type="scientific">Proteinivorax hydrogeniformans</name>
    <dbReference type="NCBI Taxonomy" id="1826727"/>
    <lineage>
        <taxon>Bacteria</taxon>
        <taxon>Bacillati</taxon>
        <taxon>Bacillota</taxon>
        <taxon>Clostridia</taxon>
        <taxon>Eubacteriales</taxon>
        <taxon>Proteinivoracaceae</taxon>
        <taxon>Proteinivorax</taxon>
    </lineage>
</organism>
<reference evidence="2" key="2">
    <citation type="submission" date="2024-06" db="EMBL/GenBank/DDBJ databases">
        <authorList>
            <person name="Petrova K.O."/>
            <person name="Toshchakov S.V."/>
            <person name="Boltjanskaja Y.V."/>
            <person name="Kevbrin V.V."/>
        </authorList>
    </citation>
    <scope>NUCLEOTIDE SEQUENCE</scope>
    <source>
        <strain evidence="2">Z-710</strain>
    </source>
</reference>
<evidence type="ECO:0000313" key="2">
    <source>
        <dbReference type="EMBL" id="XCI29236.1"/>
    </source>
</evidence>
<evidence type="ECO:0000256" key="1">
    <source>
        <dbReference type="SAM" id="MobiDB-lite"/>
    </source>
</evidence>
<accession>A0AAU8HV02</accession>
<gene>
    <name evidence="2" type="ORF">PRVXH_000547</name>
</gene>
<dbReference type="RefSeq" id="WP_353893784.1">
    <property type="nucleotide sequence ID" value="NZ_CP159485.1"/>
</dbReference>
<dbReference type="AlphaFoldDB" id="A0AAU8HV02"/>